<feature type="transmembrane region" description="Helical" evidence="1">
    <location>
        <begin position="12"/>
        <end position="28"/>
    </location>
</feature>
<accession>A0A2T1GI09</accession>
<dbReference type="AlphaFoldDB" id="A0A2T1GI09"/>
<reference evidence="2 3" key="1">
    <citation type="submission" date="2018-03" db="EMBL/GenBank/DDBJ databases">
        <title>The ancient ancestry and fast evolution of plastids.</title>
        <authorList>
            <person name="Moore K.R."/>
            <person name="Magnabosco C."/>
            <person name="Momper L."/>
            <person name="Gold D.A."/>
            <person name="Bosak T."/>
            <person name="Fournier G.P."/>
        </authorList>
    </citation>
    <scope>NUCLEOTIDE SEQUENCE [LARGE SCALE GENOMIC DNA]</scope>
    <source>
        <strain evidence="2 3">CCALA 037</strain>
    </source>
</reference>
<protein>
    <submittedName>
        <fullName evidence="2">Uncharacterized protein</fullName>
    </submittedName>
</protein>
<dbReference type="RefSeq" id="WP_106302953.1">
    <property type="nucleotide sequence ID" value="NZ_PVWO01000080.1"/>
</dbReference>
<feature type="transmembrane region" description="Helical" evidence="1">
    <location>
        <begin position="97"/>
        <end position="114"/>
    </location>
</feature>
<name>A0A2T1GI09_9CYAN</name>
<proteinExistence type="predicted"/>
<keyword evidence="1" id="KW-0472">Membrane</keyword>
<gene>
    <name evidence="2" type="ORF">C7B77_08760</name>
</gene>
<evidence type="ECO:0000313" key="2">
    <source>
        <dbReference type="EMBL" id="PSB57348.1"/>
    </source>
</evidence>
<comment type="caution">
    <text evidence="2">The sequence shown here is derived from an EMBL/GenBank/DDBJ whole genome shotgun (WGS) entry which is preliminary data.</text>
</comment>
<sequence>MSIKQRHNDRQFALLFIVTSVAICYLAKPAQTQVLVLAESNTYLGESERIDLSAEPLETLLQYSKDNSDFMREQLNSNNSNSSTPLQNPSSGWSQPLGWLFGVMFVILGSLVAWSKYAKK</sequence>
<keyword evidence="1" id="KW-1133">Transmembrane helix</keyword>
<dbReference type="Proteomes" id="UP000238937">
    <property type="component" value="Unassembled WGS sequence"/>
</dbReference>
<keyword evidence="1" id="KW-0812">Transmembrane</keyword>
<keyword evidence="3" id="KW-1185">Reference proteome</keyword>
<evidence type="ECO:0000256" key="1">
    <source>
        <dbReference type="SAM" id="Phobius"/>
    </source>
</evidence>
<organism evidence="2 3">
    <name type="scientific">Chamaesiphon polymorphus CCALA 037</name>
    <dbReference type="NCBI Taxonomy" id="2107692"/>
    <lineage>
        <taxon>Bacteria</taxon>
        <taxon>Bacillati</taxon>
        <taxon>Cyanobacteriota</taxon>
        <taxon>Cyanophyceae</taxon>
        <taxon>Gomontiellales</taxon>
        <taxon>Chamaesiphonaceae</taxon>
        <taxon>Chamaesiphon</taxon>
    </lineage>
</organism>
<evidence type="ECO:0000313" key="3">
    <source>
        <dbReference type="Proteomes" id="UP000238937"/>
    </source>
</evidence>
<dbReference type="EMBL" id="PVWO01000080">
    <property type="protein sequence ID" value="PSB57348.1"/>
    <property type="molecule type" value="Genomic_DNA"/>
</dbReference>